<feature type="domain" description="GH26" evidence="7">
    <location>
        <begin position="474"/>
        <end position="785"/>
    </location>
</feature>
<dbReference type="PROSITE" id="PS51175">
    <property type="entry name" value="CBM6"/>
    <property type="match status" value="1"/>
</dbReference>
<dbReference type="InterPro" id="IPR014756">
    <property type="entry name" value="Ig_E-set"/>
</dbReference>
<dbReference type="GO" id="GO:0030246">
    <property type="term" value="F:carbohydrate binding"/>
    <property type="evidence" value="ECO:0007669"/>
    <property type="project" value="InterPro"/>
</dbReference>
<dbReference type="GO" id="GO:0006080">
    <property type="term" value="P:substituted mannan metabolic process"/>
    <property type="evidence" value="ECO:0007669"/>
    <property type="project" value="InterPro"/>
</dbReference>
<feature type="signal peptide" evidence="5">
    <location>
        <begin position="1"/>
        <end position="33"/>
    </location>
</feature>
<evidence type="ECO:0000256" key="2">
    <source>
        <dbReference type="ARBA" id="ARBA00022801"/>
    </source>
</evidence>
<dbReference type="AlphaFoldDB" id="A0A2V2YQ35"/>
<dbReference type="SUPFAM" id="SSF51445">
    <property type="entry name" value="(Trans)glycosidases"/>
    <property type="match status" value="1"/>
</dbReference>
<accession>A0A2V2YQ35</accession>
<evidence type="ECO:0000256" key="3">
    <source>
        <dbReference type="ARBA" id="ARBA00023295"/>
    </source>
</evidence>
<evidence type="ECO:0000313" key="8">
    <source>
        <dbReference type="EMBL" id="PWV98652.1"/>
    </source>
</evidence>
<evidence type="ECO:0000256" key="5">
    <source>
        <dbReference type="SAM" id="SignalP"/>
    </source>
</evidence>
<organism evidence="8 9">
    <name type="scientific">Paenibacillus cellulosilyticus</name>
    <dbReference type="NCBI Taxonomy" id="375489"/>
    <lineage>
        <taxon>Bacteria</taxon>
        <taxon>Bacillati</taxon>
        <taxon>Bacillota</taxon>
        <taxon>Bacilli</taxon>
        <taxon>Bacillales</taxon>
        <taxon>Paenibacillaceae</taxon>
        <taxon>Paenibacillus</taxon>
    </lineage>
</organism>
<feature type="domain" description="CBM6" evidence="6">
    <location>
        <begin position="352"/>
        <end position="469"/>
    </location>
</feature>
<keyword evidence="9" id="KW-1185">Reference proteome</keyword>
<dbReference type="EMBL" id="QGTQ01000016">
    <property type="protein sequence ID" value="PWV98652.1"/>
    <property type="molecule type" value="Genomic_DNA"/>
</dbReference>
<feature type="active site" description="Nucleophile" evidence="4">
    <location>
        <position position="733"/>
    </location>
</feature>
<dbReference type="Gene3D" id="3.20.20.80">
    <property type="entry name" value="Glycosidases"/>
    <property type="match status" value="1"/>
</dbReference>
<dbReference type="NCBIfam" id="NF047446">
    <property type="entry name" value="barrel_OmpL47"/>
    <property type="match status" value="1"/>
</dbReference>
<feature type="active site" description="Proton donor" evidence="4">
    <location>
        <position position="641"/>
    </location>
</feature>
<dbReference type="Gene3D" id="2.60.120.260">
    <property type="entry name" value="Galactose-binding domain-like"/>
    <property type="match status" value="3"/>
</dbReference>
<dbReference type="CDD" id="cd04086">
    <property type="entry name" value="CBM35_mannanase-like"/>
    <property type="match status" value="1"/>
</dbReference>
<dbReference type="PANTHER" id="PTHR40079">
    <property type="entry name" value="MANNAN ENDO-1,4-BETA-MANNOSIDASE E-RELATED"/>
    <property type="match status" value="1"/>
</dbReference>
<evidence type="ECO:0000259" key="7">
    <source>
        <dbReference type="PROSITE" id="PS51764"/>
    </source>
</evidence>
<dbReference type="InterPro" id="IPR013783">
    <property type="entry name" value="Ig-like_fold"/>
</dbReference>
<dbReference type="SUPFAM" id="SSF49785">
    <property type="entry name" value="Galactose-binding domain-like"/>
    <property type="match status" value="3"/>
</dbReference>
<dbReference type="Gene3D" id="3.30.1920.20">
    <property type="match status" value="1"/>
</dbReference>
<dbReference type="Gene3D" id="2.60.40.10">
    <property type="entry name" value="Immunoglobulins"/>
    <property type="match status" value="3"/>
</dbReference>
<dbReference type="Pfam" id="PF09212">
    <property type="entry name" value="CBM27"/>
    <property type="match status" value="1"/>
</dbReference>
<dbReference type="InterPro" id="IPR005084">
    <property type="entry name" value="CBM6"/>
</dbReference>
<dbReference type="Pfam" id="PF16990">
    <property type="entry name" value="CBM_35"/>
    <property type="match status" value="2"/>
</dbReference>
<keyword evidence="5" id="KW-0732">Signal</keyword>
<name>A0A2V2YQ35_9BACL</name>
<dbReference type="Proteomes" id="UP000246635">
    <property type="component" value="Unassembled WGS sequence"/>
</dbReference>
<protein>
    <submittedName>
        <fullName evidence="8">Carbohydrate binding protein with CBM27 domain</fullName>
    </submittedName>
</protein>
<dbReference type="Pfam" id="PF02156">
    <property type="entry name" value="Glyco_hydro_26"/>
    <property type="match status" value="1"/>
</dbReference>
<keyword evidence="3 4" id="KW-0326">Glycosidase</keyword>
<dbReference type="PROSITE" id="PS51764">
    <property type="entry name" value="GH26"/>
    <property type="match status" value="1"/>
</dbReference>
<comment type="caution">
    <text evidence="8">The sequence shown here is derived from an EMBL/GenBank/DDBJ whole genome shotgun (WGS) entry which is preliminary data.</text>
</comment>
<gene>
    <name evidence="8" type="ORF">DFQ01_11651</name>
</gene>
<dbReference type="InterPro" id="IPR022790">
    <property type="entry name" value="GH26_dom"/>
</dbReference>
<reference evidence="8 9" key="1">
    <citation type="submission" date="2018-05" db="EMBL/GenBank/DDBJ databases">
        <title>Genomic Encyclopedia of Type Strains, Phase III (KMG-III): the genomes of soil and plant-associated and newly described type strains.</title>
        <authorList>
            <person name="Whitman W."/>
        </authorList>
    </citation>
    <scope>NUCLEOTIDE SEQUENCE [LARGE SCALE GENOMIC DNA]</scope>
    <source>
        <strain evidence="8 9">CECT 5696</strain>
    </source>
</reference>
<dbReference type="PRINTS" id="PR00739">
    <property type="entry name" value="GLHYDRLASE26"/>
</dbReference>
<evidence type="ECO:0000256" key="1">
    <source>
        <dbReference type="ARBA" id="ARBA00007754"/>
    </source>
</evidence>
<proteinExistence type="inferred from homology"/>
<dbReference type="InterPro" id="IPR058094">
    <property type="entry name" value="Ig-like_OmpL47-like"/>
</dbReference>
<dbReference type="InterPro" id="IPR008979">
    <property type="entry name" value="Galactose-bd-like_sf"/>
</dbReference>
<dbReference type="InterPro" id="IPR015295">
    <property type="entry name" value="CBM27"/>
</dbReference>
<dbReference type="GO" id="GO:0016985">
    <property type="term" value="F:mannan endo-1,4-beta-mannosidase activity"/>
    <property type="evidence" value="ECO:0007669"/>
    <property type="project" value="InterPro"/>
</dbReference>
<feature type="chain" id="PRO_5015852706" evidence="5">
    <location>
        <begin position="34"/>
        <end position="1167"/>
    </location>
</feature>
<dbReference type="InterPro" id="IPR000805">
    <property type="entry name" value="Glyco_hydro_26"/>
</dbReference>
<dbReference type="PANTHER" id="PTHR40079:SF4">
    <property type="entry name" value="GH26 DOMAIN-CONTAINING PROTEIN-RELATED"/>
    <property type="match status" value="1"/>
</dbReference>
<dbReference type="InterPro" id="IPR017853">
    <property type="entry name" value="GH"/>
</dbReference>
<evidence type="ECO:0000256" key="4">
    <source>
        <dbReference type="PROSITE-ProRule" id="PRU01100"/>
    </source>
</evidence>
<evidence type="ECO:0000259" key="6">
    <source>
        <dbReference type="PROSITE" id="PS51175"/>
    </source>
</evidence>
<evidence type="ECO:0000313" key="9">
    <source>
        <dbReference type="Proteomes" id="UP000246635"/>
    </source>
</evidence>
<keyword evidence="2 4" id="KW-0378">Hydrolase</keyword>
<comment type="similarity">
    <text evidence="1 4">Belongs to the glycosyl hydrolase 26 family.</text>
</comment>
<sequence length="1167" mass="125956">MHARNSRWVAKILCFSMLAYLLSTLGSNGAVHAAAVQNQVYDFEDGTTMGWAGGWGDALVSAEASTDLDTTDNHYALKVNTNYNNDAVWQNAAIYVSHGLDISQYEKVDYDVYVPASFPGVLSLSTAINNDWNELNYSSHDIPSLSASAQTINGISYIPIHKSVKLPSNAAQPQLVIQLQKNMDLIYNGPIYIDNVVLTGRDESSNPSAPSQSTTYLAKDAVLTGSGPVFQTEPVWGDETYAGEGYVSFFYEADDANPGTATFNVNAPQEGLYTLYVGYYGPYGYKETTVYVNGQGNGNGALPALAEGTVVGEQSLGKVLLNAGSNTIGFGRNWGYYGIEYIKLVSDKPVGDRIEAEDGLLEGGVTKGTDGTGYSGTGYAFMMGSGSITLTYNAANAGLYDLAIGYRAPYGYKETNMLLNGQPSSTVKLPETADFTEISAGKLLLNQGENTISFEPYWGWYHIDYITLTPAAPAKTHEVPKTLTNPNASSEAKSLLSYLVDQYGHSIISGQQSLSNAEFIHDQTGKYPAIVSFDMIEYSPSRVLFGSTSHEVEDMQEWASRGGIVALAWHWNSPKGYYNEPGKEWWRGFYTEYTTFDVQYALSHPESEDYQMLVSDIDVISEKLKPLAEQGIPILWRPLHEAEGGWFWWGAKGPEAAKQLYRLMYDRMVNYHGLNNLIWVWNSPSADWYPGDDVVDIISTDIYNAAGDYSPNSNQYEALKSLVGDKKLVALPENGPIPDPNLLQIYNADWSWFSTWNDDFIRDGIINTPEHLNNVFNSDYVTTLDELPGNLSTYGQPTTTASLSDTASVNGWYKGDVTVTLSAAAQSASDAVTTTYSSNGGEPVVYTEPFTIGDEGVTTVQYQSTDSAGNVEKAHTLTVQIDRVAPTVKIVQAGHDVADVTPGDPLSFKLESSDASSGVASEKLLLDGQAIEQGAAINSGTISSGNHTVSYVVTDAAGNTTEGSTVFNVAPILATGKPGVPALSHNNGYDSGLQDGDYTVTMNLYYGNNGTTYKLYENGVLIGERRLVDASPSGQTVAIDVSGKPNGTYTYTCELSNVFGTTACAPITVTVNAANPGTAQLSHNNWDGDGSYEVTMNLYYGTNATSYKLYENGQLIDTQSLAASSPNGQTAVTSISGRAPGSYTYYCELVNASGVTTSQTITVVVSK</sequence>
<dbReference type="SUPFAM" id="SSF81296">
    <property type="entry name" value="E set domains"/>
    <property type="match status" value="2"/>
</dbReference>